<gene>
    <name evidence="2" type="ORF">BN201_0188</name>
</gene>
<dbReference type="PROSITE" id="PS51996">
    <property type="entry name" value="TR_MART"/>
    <property type="match status" value="1"/>
</dbReference>
<name>A0A0B7MS34_9CAUD</name>
<dbReference type="EMBL" id="HE978309">
    <property type="protein sequence ID" value="CEO90791.1"/>
    <property type="molecule type" value="Genomic_DNA"/>
</dbReference>
<dbReference type="RefSeq" id="YP_009118871.1">
    <property type="nucleotide sequence ID" value="NC_025425.1"/>
</dbReference>
<dbReference type="OrthoDB" id="5641at10239"/>
<dbReference type="InterPro" id="IPR003540">
    <property type="entry name" value="ADP-ribosyltransferase"/>
</dbReference>
<dbReference type="Pfam" id="PF03496">
    <property type="entry name" value="ADPrib_exo_Tox"/>
    <property type="match status" value="1"/>
</dbReference>
<reference evidence="2 3" key="1">
    <citation type="submission" date="2012-08" db="EMBL/GenBank/DDBJ databases">
        <title>Selection and characterization of a candidate therapeutic bacteriophage that lyses the German Escherichia coli O104:H4 outbreak strain.</title>
        <authorList>
            <person name="Merabishvilli M."/>
            <person name="De Vos D."/>
            <person name="Verbeken G."/>
            <person name="Kropinski A."/>
            <person name="Vandenheuvel D."/>
            <person name="Lavigne R."/>
            <person name="Wattiau P."/>
            <person name="Mast J."/>
            <person name="Ragimbeau C."/>
            <person name="Mossong J."/>
            <person name="Scheres J."/>
            <person name="Chanishvili N."/>
            <person name="Vaneechoutte M."/>
            <person name="Pirnay J.P."/>
        </authorList>
    </citation>
    <scope>NUCLEOTIDE SEQUENCE [LARGE SCALE GENOMIC DNA]</scope>
</reference>
<dbReference type="SUPFAM" id="SSF56399">
    <property type="entry name" value="ADP-ribosylation"/>
    <property type="match status" value="1"/>
</dbReference>
<evidence type="ECO:0000259" key="1">
    <source>
        <dbReference type="Pfam" id="PF03496"/>
    </source>
</evidence>
<dbReference type="KEGG" id="vg:23301223"/>
<dbReference type="Gene3D" id="3.90.176.10">
    <property type="entry name" value="Toxin ADP-ribosyltransferase, Chain A, domain 1"/>
    <property type="match status" value="1"/>
</dbReference>
<accession>A0A0B7MS34</accession>
<dbReference type="GO" id="GO:0005576">
    <property type="term" value="C:extracellular region"/>
    <property type="evidence" value="ECO:0007669"/>
    <property type="project" value="InterPro"/>
</dbReference>
<proteinExistence type="predicted"/>
<organism evidence="2 3">
    <name type="scientific">Enterobacteria phage GEC-3S</name>
    <dbReference type="NCBI Taxonomy" id="1222338"/>
    <lineage>
        <taxon>Viruses</taxon>
        <taxon>Duplodnaviria</taxon>
        <taxon>Heunggongvirae</taxon>
        <taxon>Uroviricota</taxon>
        <taxon>Caudoviricetes</taxon>
        <taxon>Pantevenvirales</taxon>
        <taxon>Straboviridae</taxon>
        <taxon>Krischvirus</taxon>
        <taxon>Krischvirus gec3s</taxon>
    </lineage>
</organism>
<feature type="domain" description="ADP ribosyltransferase" evidence="1">
    <location>
        <begin position="82"/>
        <end position="266"/>
    </location>
</feature>
<protein>
    <recommendedName>
        <fullName evidence="1">ADP ribosyltransferase domain-containing protein</fullName>
    </recommendedName>
</protein>
<dbReference type="GeneID" id="23301223"/>
<dbReference type="Proteomes" id="UP000203896">
    <property type="component" value="Segment"/>
</dbReference>
<keyword evidence="3" id="KW-1185">Reference proteome</keyword>
<evidence type="ECO:0000313" key="2">
    <source>
        <dbReference type="EMBL" id="CEO90791.1"/>
    </source>
</evidence>
<sequence length="274" mass="32062">MFKKLQDFRLSEESRESMMERMDNYIETYDIEGINGYMITEMISDQINFDDYVKVIRFLERETQDYGFVKKIINVMYEVHSEDFGDNVFKHYKHNNITPAEYNAICDYVSEQYEWVNGALLGEEDMTDEISEIVDLMDCVMDKTEKLNGTLYRGQHLDIQTIERIIEDKEFTFKNFVSTSMTPIIFGGWLSNSTSLYCENRYESMTGKMQHSCNVSWVIDVKDHKGFVVGSIAWNPCECEVILPRGTCVKVNDVVESFGDENRRQFTIFGEVTK</sequence>
<evidence type="ECO:0000313" key="3">
    <source>
        <dbReference type="Proteomes" id="UP000203896"/>
    </source>
</evidence>